<keyword evidence="4" id="KW-1185">Reference proteome</keyword>
<evidence type="ECO:0000313" key="3">
    <source>
        <dbReference type="EMBL" id="KAJ7749412.1"/>
    </source>
</evidence>
<dbReference type="InterPro" id="IPR001138">
    <property type="entry name" value="Zn2Cys6_DnaBD"/>
</dbReference>
<dbReference type="Gene3D" id="4.10.240.10">
    <property type="entry name" value="Zn(2)-C6 fungal-type DNA-binding domain"/>
    <property type="match status" value="1"/>
</dbReference>
<evidence type="ECO:0000313" key="4">
    <source>
        <dbReference type="Proteomes" id="UP001215598"/>
    </source>
</evidence>
<dbReference type="Proteomes" id="UP001215598">
    <property type="component" value="Unassembled WGS sequence"/>
</dbReference>
<dbReference type="PROSITE" id="PS50048">
    <property type="entry name" value="ZN2_CY6_FUNGAL_2"/>
    <property type="match status" value="1"/>
</dbReference>
<dbReference type="SUPFAM" id="SSF57701">
    <property type="entry name" value="Zn2/Cys6 DNA-binding domain"/>
    <property type="match status" value="1"/>
</dbReference>
<comment type="caution">
    <text evidence="3">The sequence shown here is derived from an EMBL/GenBank/DDBJ whole genome shotgun (WGS) entry which is preliminary data.</text>
</comment>
<dbReference type="AlphaFoldDB" id="A0AAD7IU28"/>
<dbReference type="CDD" id="cd00067">
    <property type="entry name" value="GAL4"/>
    <property type="match status" value="1"/>
</dbReference>
<proteinExistence type="predicted"/>
<reference evidence="3" key="1">
    <citation type="submission" date="2023-03" db="EMBL/GenBank/DDBJ databases">
        <title>Massive genome expansion in bonnet fungi (Mycena s.s.) driven by repeated elements and novel gene families across ecological guilds.</title>
        <authorList>
            <consortium name="Lawrence Berkeley National Laboratory"/>
            <person name="Harder C.B."/>
            <person name="Miyauchi S."/>
            <person name="Viragh M."/>
            <person name="Kuo A."/>
            <person name="Thoen E."/>
            <person name="Andreopoulos B."/>
            <person name="Lu D."/>
            <person name="Skrede I."/>
            <person name="Drula E."/>
            <person name="Henrissat B."/>
            <person name="Morin E."/>
            <person name="Kohler A."/>
            <person name="Barry K."/>
            <person name="LaButti K."/>
            <person name="Morin E."/>
            <person name="Salamov A."/>
            <person name="Lipzen A."/>
            <person name="Mereny Z."/>
            <person name="Hegedus B."/>
            <person name="Baldrian P."/>
            <person name="Stursova M."/>
            <person name="Weitz H."/>
            <person name="Taylor A."/>
            <person name="Grigoriev I.V."/>
            <person name="Nagy L.G."/>
            <person name="Martin F."/>
            <person name="Kauserud H."/>
        </authorList>
    </citation>
    <scope>NUCLEOTIDE SEQUENCE</scope>
    <source>
        <strain evidence="3">CBHHK182m</strain>
    </source>
</reference>
<gene>
    <name evidence="3" type="ORF">B0H16DRAFT_1551405</name>
</gene>
<accession>A0AAD7IU28</accession>
<dbReference type="GO" id="GO:0008270">
    <property type="term" value="F:zinc ion binding"/>
    <property type="evidence" value="ECO:0007669"/>
    <property type="project" value="InterPro"/>
</dbReference>
<organism evidence="3 4">
    <name type="scientific">Mycena metata</name>
    <dbReference type="NCBI Taxonomy" id="1033252"/>
    <lineage>
        <taxon>Eukaryota</taxon>
        <taxon>Fungi</taxon>
        <taxon>Dikarya</taxon>
        <taxon>Basidiomycota</taxon>
        <taxon>Agaricomycotina</taxon>
        <taxon>Agaricomycetes</taxon>
        <taxon>Agaricomycetidae</taxon>
        <taxon>Agaricales</taxon>
        <taxon>Marasmiineae</taxon>
        <taxon>Mycenaceae</taxon>
        <taxon>Mycena</taxon>
    </lineage>
</organism>
<feature type="domain" description="Zn(2)-C6 fungal-type" evidence="2">
    <location>
        <begin position="250"/>
        <end position="285"/>
    </location>
</feature>
<dbReference type="GO" id="GO:0000981">
    <property type="term" value="F:DNA-binding transcription factor activity, RNA polymerase II-specific"/>
    <property type="evidence" value="ECO:0007669"/>
    <property type="project" value="InterPro"/>
</dbReference>
<dbReference type="PROSITE" id="PS00463">
    <property type="entry name" value="ZN2_CY6_FUNGAL_1"/>
    <property type="match status" value="1"/>
</dbReference>
<evidence type="ECO:0000259" key="2">
    <source>
        <dbReference type="PROSITE" id="PS50048"/>
    </source>
</evidence>
<sequence length="317" mass="35420">MYYSPPAEAFVHRLDRWAAAPHKTLPAATNGVNLRLFDDAPTSDHHLHLFRDQQPVLRLPRQEWNPPSGTLFAPHIQPYQPLPAELEPPSQYGTFVETPDYYEPGCCNHGGVFQDDESFDIAALADQYLDLSEHCPVPAMTRSVSPSETDISDVPEVDRRAAKRRRIADWDFLRASPSDDGWSDGTSITGGEPTGPSPFLHSPPPAHKPHVASETRVRHTAGRKPTQQGPPPLKFTEAHKDGRSKRQKLACLFCRSRKIACSGPPDDSSDTKCNQCTRRGRSCEYPKESRRGQHSRIKSLARRAQIAQNLTLEILLP</sequence>
<protein>
    <recommendedName>
        <fullName evidence="2">Zn(2)-C6 fungal-type domain-containing protein</fullName>
    </recommendedName>
</protein>
<name>A0AAD7IU28_9AGAR</name>
<evidence type="ECO:0000256" key="1">
    <source>
        <dbReference type="SAM" id="MobiDB-lite"/>
    </source>
</evidence>
<feature type="region of interest" description="Disordered" evidence="1">
    <location>
        <begin position="174"/>
        <end position="241"/>
    </location>
</feature>
<dbReference type="EMBL" id="JARKIB010000069">
    <property type="protein sequence ID" value="KAJ7749412.1"/>
    <property type="molecule type" value="Genomic_DNA"/>
</dbReference>
<dbReference type="InterPro" id="IPR036864">
    <property type="entry name" value="Zn2-C6_fun-type_DNA-bd_sf"/>
</dbReference>
<dbReference type="SMART" id="SM00066">
    <property type="entry name" value="GAL4"/>
    <property type="match status" value="1"/>
</dbReference>